<name>A0A1G5S0D7_PSEXY</name>
<dbReference type="PANTHER" id="PTHR30287:SF2">
    <property type="entry name" value="BLL1001 PROTEIN"/>
    <property type="match status" value="1"/>
</dbReference>
<sequence length="778" mass="89111">MRSPLIRRIPRELLGEWKKYFALFGIMVITIGFVCGLFVANNSMETAGKESFEKYNIADGYFNLRDEATDKLIDAIEDEGITTYKQYYKQVSERIPNKKNAEKSDIRVFVNREQVNKICLMKGEFPKAKDEIAIDRMHAENVGVKIGDYIRVDGNNMKITGLVAFSDYSALYEDNSEIMFNAITFDVAVVTQEGFDSIKGATVYQYAFTYNDKPKDTEDKKLKSDDIVERLYKLAATGGDEDNPDFEHLNEVTGYLPEYLNEAIHFSLDDIGKDKIMGEVLLIILIAVIAFIFAIAVSNTIVNEASVIGTLRASGYTKGELLRHYVTVPIIVTLLAALIGNVLGYSYFKNVVVNMYYNSYSLPTYETLWNSDAFIKTTVYPVLLVIVINFVVISGKLQYSPLQFLRRDLSKSKRKKAIRLPRWRFLNRFRLRILMQNVTGYFTLFIGIWFVMISLSFAVGLPATLKNYQNNAIDYMIADHQYILKKSVDADGNKITTDEKSAEEYSSRILLTIDGVHVDEEVTAYGYTNNSKYFNLPYKADKYEVWVSEPFADKFSLQEGQKITLKEHYTSDTYDFTIKGIYNQPGIVAIFMPNDKFNEIFDYDDDHFTGFMSEKKLDDLDENNILTEVTVDDILKMVRQLDHSMGGYMDYFSYACMAIAVLLILLLTKIIIEKNTVSISMLKVLGYTSGEINSVFIRLTTIMVVIFAAITANLSTFVISEFWKIIMYEMNGWFKFYSGPKDYLKMVIMVIVSYLIVVLLDMRRIKRIPMTDALKSVE</sequence>
<evidence type="ECO:0000313" key="8">
    <source>
        <dbReference type="EMBL" id="SCZ79865.1"/>
    </source>
</evidence>
<organism evidence="8 9">
    <name type="scientific">Pseudobutyrivibrio xylanivorans</name>
    <dbReference type="NCBI Taxonomy" id="185007"/>
    <lineage>
        <taxon>Bacteria</taxon>
        <taxon>Bacillati</taxon>
        <taxon>Bacillota</taxon>
        <taxon>Clostridia</taxon>
        <taxon>Lachnospirales</taxon>
        <taxon>Lachnospiraceae</taxon>
        <taxon>Pseudobutyrivibrio</taxon>
    </lineage>
</organism>
<feature type="domain" description="ABC3 transporter permease C-terminal" evidence="7">
    <location>
        <begin position="280"/>
        <end position="374"/>
    </location>
</feature>
<evidence type="ECO:0000256" key="3">
    <source>
        <dbReference type="ARBA" id="ARBA00022692"/>
    </source>
</evidence>
<dbReference type="GO" id="GO:0005886">
    <property type="term" value="C:plasma membrane"/>
    <property type="evidence" value="ECO:0007669"/>
    <property type="project" value="UniProtKB-SubCell"/>
</dbReference>
<feature type="transmembrane region" description="Helical" evidence="6">
    <location>
        <begin position="280"/>
        <end position="302"/>
    </location>
</feature>
<dbReference type="InterPro" id="IPR038766">
    <property type="entry name" value="Membrane_comp_ABC_pdt"/>
</dbReference>
<feature type="transmembrane region" description="Helical" evidence="6">
    <location>
        <begin position="20"/>
        <end position="40"/>
    </location>
</feature>
<dbReference type="EMBL" id="FMWK01000011">
    <property type="protein sequence ID" value="SCZ79865.1"/>
    <property type="molecule type" value="Genomic_DNA"/>
</dbReference>
<evidence type="ECO:0000313" key="9">
    <source>
        <dbReference type="Proteomes" id="UP000199428"/>
    </source>
</evidence>
<protein>
    <submittedName>
        <fullName evidence="8">Putative ABC transport system permease protein</fullName>
    </submittedName>
</protein>
<evidence type="ECO:0000259" key="7">
    <source>
        <dbReference type="Pfam" id="PF02687"/>
    </source>
</evidence>
<reference evidence="8 9" key="1">
    <citation type="submission" date="2016-10" db="EMBL/GenBank/DDBJ databases">
        <authorList>
            <person name="de Groot N.N."/>
        </authorList>
    </citation>
    <scope>NUCLEOTIDE SEQUENCE [LARGE SCALE GENOMIC DNA]</scope>
    <source>
        <strain evidence="8 9">DSM 10317</strain>
    </source>
</reference>
<feature type="transmembrane region" description="Helical" evidence="6">
    <location>
        <begin position="322"/>
        <end position="348"/>
    </location>
</feature>
<feature type="domain" description="ABC3 transporter permease C-terminal" evidence="7">
    <location>
        <begin position="652"/>
        <end position="769"/>
    </location>
</feature>
<feature type="transmembrane region" description="Helical" evidence="6">
    <location>
        <begin position="702"/>
        <end position="723"/>
    </location>
</feature>
<comment type="subcellular location">
    <subcellularLocation>
        <location evidence="1">Cell membrane</location>
        <topology evidence="1">Multi-pass membrane protein</topology>
    </subcellularLocation>
</comment>
<feature type="transmembrane region" description="Helical" evidence="6">
    <location>
        <begin position="438"/>
        <end position="461"/>
    </location>
</feature>
<evidence type="ECO:0000256" key="5">
    <source>
        <dbReference type="ARBA" id="ARBA00023136"/>
    </source>
</evidence>
<keyword evidence="2" id="KW-1003">Cell membrane</keyword>
<evidence type="ECO:0000256" key="4">
    <source>
        <dbReference type="ARBA" id="ARBA00022989"/>
    </source>
</evidence>
<dbReference type="RefSeq" id="WP_090163176.1">
    <property type="nucleotide sequence ID" value="NZ_FMWK01000011.1"/>
</dbReference>
<dbReference type="InterPro" id="IPR003838">
    <property type="entry name" value="ABC3_permease_C"/>
</dbReference>
<gene>
    <name evidence="8" type="ORF">SAMN02910350_01993</name>
</gene>
<dbReference type="AlphaFoldDB" id="A0A1G5S0D7"/>
<evidence type="ECO:0000256" key="6">
    <source>
        <dbReference type="SAM" id="Phobius"/>
    </source>
</evidence>
<accession>A0A1G5S0D7</accession>
<dbReference type="PANTHER" id="PTHR30287">
    <property type="entry name" value="MEMBRANE COMPONENT OF PREDICTED ABC SUPERFAMILY METABOLITE UPTAKE TRANSPORTER"/>
    <property type="match status" value="1"/>
</dbReference>
<keyword evidence="4 6" id="KW-1133">Transmembrane helix</keyword>
<feature type="transmembrane region" description="Helical" evidence="6">
    <location>
        <begin position="651"/>
        <end position="672"/>
    </location>
</feature>
<evidence type="ECO:0000256" key="1">
    <source>
        <dbReference type="ARBA" id="ARBA00004651"/>
    </source>
</evidence>
<proteinExistence type="predicted"/>
<dbReference type="Pfam" id="PF02687">
    <property type="entry name" value="FtsX"/>
    <property type="match status" value="2"/>
</dbReference>
<dbReference type="Proteomes" id="UP000199428">
    <property type="component" value="Unassembled WGS sequence"/>
</dbReference>
<keyword evidence="5 6" id="KW-0472">Membrane</keyword>
<keyword evidence="3 6" id="KW-0812">Transmembrane</keyword>
<feature type="transmembrane region" description="Helical" evidence="6">
    <location>
        <begin position="743"/>
        <end position="760"/>
    </location>
</feature>
<evidence type="ECO:0000256" key="2">
    <source>
        <dbReference type="ARBA" id="ARBA00022475"/>
    </source>
</evidence>
<feature type="transmembrane region" description="Helical" evidence="6">
    <location>
        <begin position="378"/>
        <end position="397"/>
    </location>
</feature>